<dbReference type="Proteomes" id="UP000182149">
    <property type="component" value="Unassembled WGS sequence"/>
</dbReference>
<dbReference type="OrthoDB" id="2188924at2"/>
<evidence type="ECO:0000313" key="2">
    <source>
        <dbReference type="Proteomes" id="UP000182149"/>
    </source>
</evidence>
<dbReference type="STRING" id="328396.RU93_GL002099"/>
<evidence type="ECO:0000313" key="1">
    <source>
        <dbReference type="EMBL" id="OJG10583.1"/>
    </source>
</evidence>
<name>A0A1L8QST8_9ENTE</name>
<protein>
    <submittedName>
        <fullName evidence="1">Uncharacterized protein</fullName>
    </submittedName>
</protein>
<proteinExistence type="predicted"/>
<accession>A0A1L8QST8</accession>
<keyword evidence="2" id="KW-1185">Reference proteome</keyword>
<sequence>MSNLENGRAAIKAYMKENNIVMEDLATAYGVSRVRMQQILDGHWSGPTANQTILEIIRDYRIRAPKE</sequence>
<dbReference type="InterPro" id="IPR010982">
    <property type="entry name" value="Lambda_DNA-bd_dom_sf"/>
</dbReference>
<dbReference type="SUPFAM" id="SSF47413">
    <property type="entry name" value="lambda repressor-like DNA-binding domains"/>
    <property type="match status" value="1"/>
</dbReference>
<comment type="caution">
    <text evidence="1">The sequence shown here is derived from an EMBL/GenBank/DDBJ whole genome shotgun (WGS) entry which is preliminary data.</text>
</comment>
<gene>
    <name evidence="1" type="ORF">RU93_GL002099</name>
</gene>
<organism evidence="1 2">
    <name type="scientific">Enterococcus aquimarinus</name>
    <dbReference type="NCBI Taxonomy" id="328396"/>
    <lineage>
        <taxon>Bacteria</taxon>
        <taxon>Bacillati</taxon>
        <taxon>Bacillota</taxon>
        <taxon>Bacilli</taxon>
        <taxon>Lactobacillales</taxon>
        <taxon>Enterococcaceae</taxon>
        <taxon>Enterococcus</taxon>
    </lineage>
</organism>
<dbReference type="GO" id="GO:0003677">
    <property type="term" value="F:DNA binding"/>
    <property type="evidence" value="ECO:0007669"/>
    <property type="project" value="InterPro"/>
</dbReference>
<dbReference type="AlphaFoldDB" id="A0A1L8QST8"/>
<dbReference type="EMBL" id="JXKD01000007">
    <property type="protein sequence ID" value="OJG10583.1"/>
    <property type="molecule type" value="Genomic_DNA"/>
</dbReference>
<dbReference type="RefSeq" id="WP_071874800.1">
    <property type="nucleotide sequence ID" value="NZ_JBHSHF010000023.1"/>
</dbReference>
<reference evidence="1 2" key="1">
    <citation type="submission" date="2014-12" db="EMBL/GenBank/DDBJ databases">
        <title>Draft genome sequences of 29 type strains of Enterococci.</title>
        <authorList>
            <person name="Zhong Z."/>
            <person name="Sun Z."/>
            <person name="Liu W."/>
            <person name="Zhang W."/>
            <person name="Zhang H."/>
        </authorList>
    </citation>
    <scope>NUCLEOTIDE SEQUENCE [LARGE SCALE GENOMIC DNA]</scope>
    <source>
        <strain evidence="1 2">DSM 17690</strain>
    </source>
</reference>